<keyword evidence="2" id="KW-1185">Reference proteome</keyword>
<protein>
    <submittedName>
        <fullName evidence="1">Uncharacterized protein</fullName>
    </submittedName>
</protein>
<organism evidence="1 2">
    <name type="scientific">Tieghemiomyces parasiticus</name>
    <dbReference type="NCBI Taxonomy" id="78921"/>
    <lineage>
        <taxon>Eukaryota</taxon>
        <taxon>Fungi</taxon>
        <taxon>Fungi incertae sedis</taxon>
        <taxon>Zoopagomycota</taxon>
        <taxon>Kickxellomycotina</taxon>
        <taxon>Dimargaritomycetes</taxon>
        <taxon>Dimargaritales</taxon>
        <taxon>Dimargaritaceae</taxon>
        <taxon>Tieghemiomyces</taxon>
    </lineage>
</organism>
<dbReference type="AlphaFoldDB" id="A0A9W7ZM38"/>
<evidence type="ECO:0000313" key="2">
    <source>
        <dbReference type="Proteomes" id="UP001150569"/>
    </source>
</evidence>
<evidence type="ECO:0000313" key="1">
    <source>
        <dbReference type="EMBL" id="KAJ1911532.1"/>
    </source>
</evidence>
<dbReference type="Proteomes" id="UP001150569">
    <property type="component" value="Unassembled WGS sequence"/>
</dbReference>
<comment type="caution">
    <text evidence="1">The sequence shown here is derived from an EMBL/GenBank/DDBJ whole genome shotgun (WGS) entry which is preliminary data.</text>
</comment>
<reference evidence="1" key="1">
    <citation type="submission" date="2022-07" db="EMBL/GenBank/DDBJ databases">
        <title>Phylogenomic reconstructions and comparative analyses of Kickxellomycotina fungi.</title>
        <authorList>
            <person name="Reynolds N.K."/>
            <person name="Stajich J.E."/>
            <person name="Barry K."/>
            <person name="Grigoriev I.V."/>
            <person name="Crous P."/>
            <person name="Smith M.E."/>
        </authorList>
    </citation>
    <scope>NUCLEOTIDE SEQUENCE</scope>
    <source>
        <strain evidence="1">RSA 861</strain>
    </source>
</reference>
<dbReference type="EMBL" id="JANBPT010000921">
    <property type="protein sequence ID" value="KAJ1911532.1"/>
    <property type="molecule type" value="Genomic_DNA"/>
</dbReference>
<accession>A0A9W7ZM38</accession>
<gene>
    <name evidence="1" type="ORF">IWQ60_010089</name>
</gene>
<name>A0A9W7ZM38_9FUNG</name>
<sequence>MSDWSSAPEFIRICEKRQPSAKDIVSVNLKLMVEFADDSHRQMNLDDRLVSYSKERWTTLVERHPKDAELAYKFYRYFGLEILERASMVLSGPLDNTYRKLDNTYDSIFSPEMSFEYSLKTPAKARQAMVAAVDSIPLSRYAQPNFISMTTMDPIRFAANYPWLTSVPELTAAEIIDVIAGLFHDRLKFFYRTITEHLAFHPLDLTGLNRHGLVGLVHSASKVYREVVAKIMYETVWRLSKQDQFGKMADVLEALPQYHSKFETEGIATYRQSVQLALTIAADQGNGAAVERLGDIYTALSTEYKFETSKQTLVRCLLNNELPRAAQALASAWSMVPSDGESQLVHPGEDPCYEHMFDTRLVRYFEGGQFEVMALPEAMWPARMEAEKGDSLGVSPVLD</sequence>
<proteinExistence type="predicted"/>